<dbReference type="Proteomes" id="UP001303046">
    <property type="component" value="Unassembled WGS sequence"/>
</dbReference>
<reference evidence="1 2" key="1">
    <citation type="submission" date="2023-08" db="EMBL/GenBank/DDBJ databases">
        <title>A Necator americanus chromosomal reference genome.</title>
        <authorList>
            <person name="Ilik V."/>
            <person name="Petrzelkova K.J."/>
            <person name="Pardy F."/>
            <person name="Fuh T."/>
            <person name="Niatou-Singa F.S."/>
            <person name="Gouil Q."/>
            <person name="Baker L."/>
            <person name="Ritchie M.E."/>
            <person name="Jex A.R."/>
            <person name="Gazzola D."/>
            <person name="Li H."/>
            <person name="Toshio Fujiwara R."/>
            <person name="Zhan B."/>
            <person name="Aroian R.V."/>
            <person name="Pafco B."/>
            <person name="Schwarz E.M."/>
        </authorList>
    </citation>
    <scope>NUCLEOTIDE SEQUENCE [LARGE SCALE GENOMIC DNA]</scope>
    <source>
        <strain evidence="1 2">Aroian</strain>
        <tissue evidence="1">Whole animal</tissue>
    </source>
</reference>
<gene>
    <name evidence="1" type="primary">Necator_chrX.g25022</name>
    <name evidence="1" type="ORF">RB195_024857</name>
</gene>
<proteinExistence type="predicted"/>
<comment type="caution">
    <text evidence="1">The sequence shown here is derived from an EMBL/GenBank/DDBJ whole genome shotgun (WGS) entry which is preliminary data.</text>
</comment>
<protein>
    <submittedName>
        <fullName evidence="1">Uncharacterized protein</fullName>
    </submittedName>
</protein>
<dbReference type="EMBL" id="JAVFWL010000006">
    <property type="protein sequence ID" value="KAK6764686.1"/>
    <property type="molecule type" value="Genomic_DNA"/>
</dbReference>
<evidence type="ECO:0000313" key="1">
    <source>
        <dbReference type="EMBL" id="KAK6764686.1"/>
    </source>
</evidence>
<evidence type="ECO:0000313" key="2">
    <source>
        <dbReference type="Proteomes" id="UP001303046"/>
    </source>
</evidence>
<accession>A0ABR1ES18</accession>
<keyword evidence="2" id="KW-1185">Reference proteome</keyword>
<sequence>MTQAKKIKYDVIALTERRRRHSLNTMYEIGEELFLGTCDRRGVGGGAGVLANTSMARNIDSFEQFTTRIGRLRMGRCGPTPALIIFVAYAPTSSYREKKKLKLSIWGWRSSTEKIMPSTRS</sequence>
<name>A0ABR1ES18_NECAM</name>
<organism evidence="1 2">
    <name type="scientific">Necator americanus</name>
    <name type="common">Human hookworm</name>
    <dbReference type="NCBI Taxonomy" id="51031"/>
    <lineage>
        <taxon>Eukaryota</taxon>
        <taxon>Metazoa</taxon>
        <taxon>Ecdysozoa</taxon>
        <taxon>Nematoda</taxon>
        <taxon>Chromadorea</taxon>
        <taxon>Rhabditida</taxon>
        <taxon>Rhabditina</taxon>
        <taxon>Rhabditomorpha</taxon>
        <taxon>Strongyloidea</taxon>
        <taxon>Ancylostomatidae</taxon>
        <taxon>Bunostominae</taxon>
        <taxon>Necator</taxon>
    </lineage>
</organism>